<dbReference type="GeneID" id="107411530"/>
<organism evidence="1 2">
    <name type="scientific">Ziziphus jujuba</name>
    <name type="common">Chinese jujube</name>
    <name type="synonym">Ziziphus sativa</name>
    <dbReference type="NCBI Taxonomy" id="326968"/>
    <lineage>
        <taxon>Eukaryota</taxon>
        <taxon>Viridiplantae</taxon>
        <taxon>Streptophyta</taxon>
        <taxon>Embryophyta</taxon>
        <taxon>Tracheophyta</taxon>
        <taxon>Spermatophyta</taxon>
        <taxon>Magnoliopsida</taxon>
        <taxon>eudicotyledons</taxon>
        <taxon>Gunneridae</taxon>
        <taxon>Pentapetalae</taxon>
        <taxon>rosids</taxon>
        <taxon>fabids</taxon>
        <taxon>Rosales</taxon>
        <taxon>Rhamnaceae</taxon>
        <taxon>Paliureae</taxon>
        <taxon>Ziziphus</taxon>
    </lineage>
</organism>
<name>A0A6P6FX69_ZIZJJ</name>
<evidence type="ECO:0000313" key="4">
    <source>
        <dbReference type="RefSeq" id="XP_048324370.2"/>
    </source>
</evidence>
<accession>A0A6P6FX69</accession>
<dbReference type="PANTHER" id="PTHR37176:SF1">
    <property type="entry name" value="PROTEIN DOUBLE-STRAND BREAK FORMATION"/>
    <property type="match status" value="1"/>
</dbReference>
<dbReference type="GO" id="GO:0042138">
    <property type="term" value="P:meiotic DNA double-strand break formation"/>
    <property type="evidence" value="ECO:0007669"/>
    <property type="project" value="InterPro"/>
</dbReference>
<evidence type="ECO:0000313" key="1">
    <source>
        <dbReference type="Proteomes" id="UP001652623"/>
    </source>
</evidence>
<dbReference type="PANTHER" id="PTHR37176">
    <property type="entry name" value="F10K1.23"/>
    <property type="match status" value="1"/>
</dbReference>
<dbReference type="RefSeq" id="XP_024926403.2">
    <property type="nucleotide sequence ID" value="XM_025070635.3"/>
</dbReference>
<protein>
    <submittedName>
        <fullName evidence="2 3">Protein DOUBLE-STRAND BREAK FORMATION isoform X1</fullName>
    </submittedName>
</protein>
<dbReference type="KEGG" id="zju:107411530"/>
<sequence>MSNTVAQQISLFRSYILNRRLDAATLRFLDSILVSKDVKSSIEVRSSLREFMRSESLSVLREIAEKAVDQKLLVVEFLIRAFALIGDVESCLALKYEGLLLRELKSTSYQWLQVSYMEWLNFAEQSLDNGFHSIAGKGCEKALLCLQRNSMADPKTSEFFENLQAIEKIKRLKDCAIKSAASNSVQAQTTEYLKSKRMDGKNGPCSVSKGTQPIASTLFRNGIKKRNLRKLHEVQSM</sequence>
<proteinExistence type="predicted"/>
<dbReference type="RefSeq" id="XP_048324370.2">
    <property type="nucleotide sequence ID" value="XM_048468413.2"/>
</dbReference>
<evidence type="ECO:0000313" key="3">
    <source>
        <dbReference type="RefSeq" id="XP_024926404.2"/>
    </source>
</evidence>
<keyword evidence="1" id="KW-1185">Reference proteome</keyword>
<gene>
    <name evidence="2 3 4" type="primary">LOC107411530</name>
</gene>
<reference evidence="2 3" key="1">
    <citation type="submission" date="2025-05" db="UniProtKB">
        <authorList>
            <consortium name="RefSeq"/>
        </authorList>
    </citation>
    <scope>IDENTIFICATION</scope>
    <source>
        <tissue evidence="2 3">Seedling</tissue>
    </source>
</reference>
<evidence type="ECO:0000313" key="2">
    <source>
        <dbReference type="RefSeq" id="XP_024926403.2"/>
    </source>
</evidence>
<dbReference type="RefSeq" id="XP_024926404.2">
    <property type="nucleotide sequence ID" value="XM_025070636.3"/>
</dbReference>
<dbReference type="AlphaFoldDB" id="A0A6P6FX69"/>
<dbReference type="Proteomes" id="UP001652623">
    <property type="component" value="Chromosome 10"/>
</dbReference>
<dbReference type="InterPro" id="IPR044969">
    <property type="entry name" value="DFO"/>
</dbReference>